<dbReference type="InterPro" id="IPR019012">
    <property type="entry name" value="RNA_cap_Gua-N2-MeTrfase"/>
</dbReference>
<feature type="compositionally biased region" description="Basic and acidic residues" evidence="8">
    <location>
        <begin position="954"/>
        <end position="970"/>
    </location>
</feature>
<proteinExistence type="inferred from homology"/>
<feature type="compositionally biased region" description="Acidic residues" evidence="8">
    <location>
        <begin position="62"/>
        <end position="78"/>
    </location>
</feature>
<dbReference type="AlphaFoldDB" id="A0AAE0Q5G2"/>
<dbReference type="SUPFAM" id="SSF53335">
    <property type="entry name" value="S-adenosyl-L-methionine-dependent methyltransferases"/>
    <property type="match status" value="1"/>
</dbReference>
<evidence type="ECO:0000256" key="6">
    <source>
        <dbReference type="ARBA" id="ARBA00049075"/>
    </source>
</evidence>
<feature type="region of interest" description="Disordered" evidence="8">
    <location>
        <begin position="814"/>
        <end position="865"/>
    </location>
</feature>
<sequence>MISHVKWHAGPIADIFFHQGAEEEMTIHCFCSRAFVNDRELYRSDFRSLQNQTHEEPQVYQEGEDEDQESSCSEEEEDTVLDEETVLMVSLGLPVAFSSSSLQTRAGKNGYRAKKKSGQEQRENSEYYKTSQLELVKDEEEEEERVDEEHKEEDCEEEELKTVGDHAWLQYWKLHGENLLWASWVEKHAEFSSASHPAPWACPEWKERWEEHANETYEYYWEQFSYWASQGWTTDETISADGARDEEPHAEEHHEQLDVMEPEDDGHKFSVSCDRVSGEMEKVPEESPSGIVELVSSLILDTEKCEKDDLNNTLICSYVNEPHDGGDRKRPASSGSTGTEIYEVWPLYLSVSVKEVWLLYLSASVKEVWLLYLSASVKEVWLLYLSASVKEVWLLYLSVTVKEVWLLYWSVSVKDAWTLYMSVSVKEVWPLYLSVSVKVWLLYLSASVKDAWTLYLSASVKEVWLLYLLVSVKEVWLLYLSVTVKEVWLLYWSVSVKDAWTLYMSVSVKEVWLLYLLVSVKEVWLLYLSVSVKEVWPLCLYLSVSVKVWLRYVSLREGGVASVSVSLSDGGVAFVSFSLSEGGVASVSVSLTEGSVASVSVSLSEGGVASVSFSLSEGGVASVSVTLSEGGVASVSVSLSEGGVASVSVCHSEGGVHSVYVPLGERRVYSVYVSLTKGGVAFVSFSLSEGVASVSVSLSEGRMDSVYVSFTEGGVASVSVSLSEGGVASVSVSLGEGGVSSVSASHSEGSVASVSISLSEGGVDSLSVSLSEGGVASVSFSLSEGGVASVSVSLSEGRVDSVSVSLSEGGAASVSVSLSEGESEDKTKSVTQLHRDGHPVNSGSKEDDSDEDEPPERKAKTKRSHELDIDELAQMPADQAWESLGLKRDPQHKFVSVLKFRRTQEGTQRKSKWRKKATCKINKHVFFTEDGEMTEPKINKTLQKVQNFLHTVRTENESEERTASELDRTGNGHGAPDPQECKEEKVEEFRETAHLGEHGECEQQVISELEPEPLSEPEQETCVPSDCNMEHGRELVSLDMPDFLLPDAPADENAAENESSKKKKKKKARRRKRREVDVDVDMPPEIAAEPELAKYWAQRYRLFSRFDEGIKLDHEGWFSVTPEKIAKHIAQRVQVTSQLLVIVDAFCGVGGNSIQFALTGNTGAAPNILDRHRYRPRPISARKAQRRGVRSQRKDRLHPGGFFPQVAPRLRADIVFLSPPWGGPEYLSADVFNIKTMMSPDGYPLPTGLSILIGQ</sequence>
<feature type="region of interest" description="Disordered" evidence="8">
    <location>
        <begin position="1043"/>
        <end position="1076"/>
    </location>
</feature>
<organism evidence="9 10">
    <name type="scientific">Hemibagrus guttatus</name>
    <dbReference type="NCBI Taxonomy" id="175788"/>
    <lineage>
        <taxon>Eukaryota</taxon>
        <taxon>Metazoa</taxon>
        <taxon>Chordata</taxon>
        <taxon>Craniata</taxon>
        <taxon>Vertebrata</taxon>
        <taxon>Euteleostomi</taxon>
        <taxon>Actinopterygii</taxon>
        <taxon>Neopterygii</taxon>
        <taxon>Teleostei</taxon>
        <taxon>Ostariophysi</taxon>
        <taxon>Siluriformes</taxon>
        <taxon>Bagridae</taxon>
        <taxon>Hemibagrus</taxon>
    </lineage>
</organism>
<name>A0AAE0Q5G2_9TELE</name>
<dbReference type="Proteomes" id="UP001274896">
    <property type="component" value="Unassembled WGS sequence"/>
</dbReference>
<evidence type="ECO:0000256" key="7">
    <source>
        <dbReference type="ARBA" id="ARBA00049790"/>
    </source>
</evidence>
<keyword evidence="10" id="KW-1185">Reference proteome</keyword>
<dbReference type="InterPro" id="IPR029063">
    <property type="entry name" value="SAM-dependent_MTases_sf"/>
</dbReference>
<feature type="region of interest" description="Disordered" evidence="8">
    <location>
        <begin position="1181"/>
        <end position="1201"/>
    </location>
</feature>
<evidence type="ECO:0000313" key="9">
    <source>
        <dbReference type="EMBL" id="KAK3513922.1"/>
    </source>
</evidence>
<comment type="similarity">
    <text evidence="2">Belongs to the methyltransferase superfamily. Trimethylguanosine synthase family.</text>
</comment>
<feature type="region of interest" description="Disordered" evidence="8">
    <location>
        <begin position="48"/>
        <end position="78"/>
    </location>
</feature>
<reference evidence="9" key="1">
    <citation type="submission" date="2023-06" db="EMBL/GenBank/DDBJ databases">
        <title>Male Hemibagrus guttatus genome.</title>
        <authorList>
            <person name="Bian C."/>
        </authorList>
    </citation>
    <scope>NUCLEOTIDE SEQUENCE</scope>
    <source>
        <strain evidence="9">Male_cb2023</strain>
        <tissue evidence="9">Muscle</tissue>
    </source>
</reference>
<comment type="catalytic activity">
    <reaction evidence="4">
        <text>a 5'-end (N(7)-methyl 5'-triphosphoguanosine)-ribonucleoside in snoRNA + S-adenosyl-L-methionine = a 5'-end (N(2),N(7)-dimethyl 5'-triphosphoguanosine)-ribonucleoside in snoRNA + S-adenosyl-L-homocysteine + H(+)</text>
        <dbReference type="Rhea" id="RHEA:78475"/>
        <dbReference type="Rhea" id="RHEA-COMP:19086"/>
        <dbReference type="Rhea" id="RHEA-COMP:19088"/>
        <dbReference type="ChEBI" id="CHEBI:15378"/>
        <dbReference type="ChEBI" id="CHEBI:57856"/>
        <dbReference type="ChEBI" id="CHEBI:59789"/>
        <dbReference type="ChEBI" id="CHEBI:156461"/>
        <dbReference type="ChEBI" id="CHEBI:172880"/>
    </reaction>
    <physiologicalReaction direction="left-to-right" evidence="4">
        <dbReference type="Rhea" id="RHEA:78476"/>
    </physiologicalReaction>
</comment>
<evidence type="ECO:0000256" key="1">
    <source>
        <dbReference type="ARBA" id="ARBA00018517"/>
    </source>
</evidence>
<comment type="catalytic activity">
    <reaction evidence="3">
        <text>a 5'-end (N(2),N(7)-dimethyl 5'-triphosphoguanosine)-ribonucleoside in snoRNA + S-adenosyl-L-methionine = a 5'-end (N(2),N(2),N(7)-trimethyl 5'-triphosphoguanosine)-ribonucleoside in snoRNA + S-adenosyl-L-homocysteine + H(+)</text>
        <dbReference type="Rhea" id="RHEA:78507"/>
        <dbReference type="Rhea" id="RHEA-COMP:19088"/>
        <dbReference type="Rhea" id="RHEA-COMP:19090"/>
        <dbReference type="ChEBI" id="CHEBI:15378"/>
        <dbReference type="ChEBI" id="CHEBI:57856"/>
        <dbReference type="ChEBI" id="CHEBI:59789"/>
        <dbReference type="ChEBI" id="CHEBI:167623"/>
        <dbReference type="ChEBI" id="CHEBI:172880"/>
    </reaction>
    <physiologicalReaction direction="left-to-right" evidence="3">
        <dbReference type="Rhea" id="RHEA:78508"/>
    </physiologicalReaction>
</comment>
<feature type="non-terminal residue" evidence="9">
    <location>
        <position position="1"/>
    </location>
</feature>
<feature type="region of interest" description="Disordered" evidence="8">
    <location>
        <begin position="954"/>
        <end position="981"/>
    </location>
</feature>
<evidence type="ECO:0000256" key="3">
    <source>
        <dbReference type="ARBA" id="ARBA00047418"/>
    </source>
</evidence>
<dbReference type="EMBL" id="JAUCMX010000022">
    <property type="protein sequence ID" value="KAK3513922.1"/>
    <property type="molecule type" value="Genomic_DNA"/>
</dbReference>
<dbReference type="GO" id="GO:0071164">
    <property type="term" value="F:RNA cap trimethylguanosine synthase activity"/>
    <property type="evidence" value="ECO:0007669"/>
    <property type="project" value="TreeGrafter"/>
</dbReference>
<gene>
    <name evidence="9" type="ORF">QTP70_032833</name>
</gene>
<dbReference type="Gene3D" id="3.40.50.150">
    <property type="entry name" value="Vaccinia Virus protein VP39"/>
    <property type="match status" value="1"/>
</dbReference>
<accession>A0AAE0Q5G2</accession>
<evidence type="ECO:0000313" key="10">
    <source>
        <dbReference type="Proteomes" id="UP001274896"/>
    </source>
</evidence>
<feature type="compositionally biased region" description="Basic and acidic residues" evidence="8">
    <location>
        <begin position="824"/>
        <end position="838"/>
    </location>
</feature>
<dbReference type="PANTHER" id="PTHR14741">
    <property type="entry name" value="S-ADENOSYLMETHIONINE-DEPENDENT METHYLTRANSFERASE RELATED"/>
    <property type="match status" value="1"/>
</dbReference>
<feature type="compositionally biased region" description="Basic residues" evidence="8">
    <location>
        <begin position="1061"/>
        <end position="1073"/>
    </location>
</feature>
<evidence type="ECO:0000256" key="2">
    <source>
        <dbReference type="ARBA" id="ARBA00025783"/>
    </source>
</evidence>
<comment type="catalytic activity">
    <reaction evidence="6">
        <text>a 5'-end (N(7)-methyl 5'-triphosphoguanosine)-ribonucleoside in snRNA + S-adenosyl-L-methionine = a 5'-end (N(2),N(7)-dimethyl 5'-triphosphoguanosine)-ribonucleoside in snRNA + S-adenosyl-L-homocysteine + H(+)</text>
        <dbReference type="Rhea" id="RHEA:78471"/>
        <dbReference type="Rhea" id="RHEA-COMP:19085"/>
        <dbReference type="Rhea" id="RHEA-COMP:19087"/>
        <dbReference type="ChEBI" id="CHEBI:15378"/>
        <dbReference type="ChEBI" id="CHEBI:57856"/>
        <dbReference type="ChEBI" id="CHEBI:59789"/>
        <dbReference type="ChEBI" id="CHEBI:156461"/>
        <dbReference type="ChEBI" id="CHEBI:172880"/>
    </reaction>
    <physiologicalReaction direction="left-to-right" evidence="6">
        <dbReference type="Rhea" id="RHEA:78472"/>
    </physiologicalReaction>
</comment>
<dbReference type="Pfam" id="PF09445">
    <property type="entry name" value="Methyltransf_15"/>
    <property type="match status" value="1"/>
</dbReference>
<protein>
    <recommendedName>
        <fullName evidence="1">Trimethylguanosine synthase</fullName>
    </recommendedName>
    <alternativeName>
        <fullName evidence="7">Cap-specific guanine-N(2) methyltransferase</fullName>
    </alternativeName>
</protein>
<dbReference type="GO" id="GO:0005634">
    <property type="term" value="C:nucleus"/>
    <property type="evidence" value="ECO:0007669"/>
    <property type="project" value="TreeGrafter"/>
</dbReference>
<comment type="catalytic activity">
    <reaction evidence="5">
        <text>a 5'-end (N(2),N(7)-dimethyl 5'-triphosphoguanosine)-ribonucleoside in snRNA + S-adenosyl-L-methionine = a 5'-end (N(2),N(2),N(7)-trimethyl 5'-triphosphoguanosine)-ribonucleoside in snRNA + S-adenosyl-L-homocysteine + H(+)</text>
        <dbReference type="Rhea" id="RHEA:78479"/>
        <dbReference type="Rhea" id="RHEA-COMP:19087"/>
        <dbReference type="Rhea" id="RHEA-COMP:19089"/>
        <dbReference type="ChEBI" id="CHEBI:15378"/>
        <dbReference type="ChEBI" id="CHEBI:57856"/>
        <dbReference type="ChEBI" id="CHEBI:59789"/>
        <dbReference type="ChEBI" id="CHEBI:167623"/>
        <dbReference type="ChEBI" id="CHEBI:172880"/>
    </reaction>
    <physiologicalReaction direction="left-to-right" evidence="5">
        <dbReference type="Rhea" id="RHEA:78480"/>
    </physiologicalReaction>
</comment>
<dbReference type="PANTHER" id="PTHR14741:SF32">
    <property type="entry name" value="TRIMETHYLGUANOSINE SYNTHASE"/>
    <property type="match status" value="1"/>
</dbReference>
<comment type="caution">
    <text evidence="9">The sequence shown here is derived from an EMBL/GenBank/DDBJ whole genome shotgun (WGS) entry which is preliminary data.</text>
</comment>
<feature type="compositionally biased region" description="Basic and acidic residues" evidence="8">
    <location>
        <begin position="117"/>
        <end position="126"/>
    </location>
</feature>
<evidence type="ECO:0000256" key="8">
    <source>
        <dbReference type="SAM" id="MobiDB-lite"/>
    </source>
</evidence>
<evidence type="ECO:0000256" key="4">
    <source>
        <dbReference type="ARBA" id="ARBA00048740"/>
    </source>
</evidence>
<evidence type="ECO:0000256" key="5">
    <source>
        <dbReference type="ARBA" id="ARBA00048763"/>
    </source>
</evidence>
<feature type="region of interest" description="Disordered" evidence="8">
    <location>
        <begin position="108"/>
        <end position="159"/>
    </location>
</feature>
<feature type="compositionally biased region" description="Acidic residues" evidence="8">
    <location>
        <begin position="137"/>
        <end position="146"/>
    </location>
</feature>